<dbReference type="GO" id="GO:0009279">
    <property type="term" value="C:cell outer membrane"/>
    <property type="evidence" value="ECO:0007669"/>
    <property type="project" value="UniProtKB-SubCell"/>
</dbReference>
<dbReference type="InterPro" id="IPR039426">
    <property type="entry name" value="TonB-dep_rcpt-like"/>
</dbReference>
<dbReference type="InterPro" id="IPR010105">
    <property type="entry name" value="TonB_sidphr_rcpt"/>
</dbReference>
<gene>
    <name evidence="16" type="ORF">AWB64_04542</name>
</gene>
<keyword evidence="13" id="KW-0732">Signal</keyword>
<dbReference type="PROSITE" id="PS52016">
    <property type="entry name" value="TONB_DEPENDENT_REC_3"/>
    <property type="match status" value="1"/>
</dbReference>
<evidence type="ECO:0000256" key="8">
    <source>
        <dbReference type="ARBA" id="ARBA00023170"/>
    </source>
</evidence>
<dbReference type="Proteomes" id="UP000054893">
    <property type="component" value="Unassembled WGS sequence"/>
</dbReference>
<keyword evidence="6 11" id="KW-0798">TonB box</keyword>
<dbReference type="GO" id="GO:0015344">
    <property type="term" value="F:siderophore uptake transmembrane transporter activity"/>
    <property type="evidence" value="ECO:0007669"/>
    <property type="project" value="TreeGrafter"/>
</dbReference>
<evidence type="ECO:0000256" key="10">
    <source>
        <dbReference type="PROSITE-ProRule" id="PRU01360"/>
    </source>
</evidence>
<dbReference type="PANTHER" id="PTHR32552">
    <property type="entry name" value="FERRICHROME IRON RECEPTOR-RELATED"/>
    <property type="match status" value="1"/>
</dbReference>
<dbReference type="NCBIfam" id="TIGR01783">
    <property type="entry name" value="TonB-siderophor"/>
    <property type="match status" value="1"/>
</dbReference>
<comment type="subcellular location">
    <subcellularLocation>
        <location evidence="1 10">Cell outer membrane</location>
        <topology evidence="1 10">Multi-pass membrane protein</topology>
    </subcellularLocation>
</comment>
<dbReference type="CDD" id="cd01347">
    <property type="entry name" value="ligand_gated_channel"/>
    <property type="match status" value="1"/>
</dbReference>
<name>A0A158HEJ3_CABSO</name>
<comment type="similarity">
    <text evidence="2 10 11">Belongs to the TonB-dependent receptor family.</text>
</comment>
<dbReference type="AlphaFoldDB" id="A0A158HEJ3"/>
<feature type="domain" description="TonB-dependent receptor plug" evidence="15">
    <location>
        <begin position="79"/>
        <end position="182"/>
    </location>
</feature>
<feature type="domain" description="TonB-dependent receptor-like beta-barrel" evidence="14">
    <location>
        <begin position="257"/>
        <end position="691"/>
    </location>
</feature>
<evidence type="ECO:0000313" key="17">
    <source>
        <dbReference type="Proteomes" id="UP000054893"/>
    </source>
</evidence>
<feature type="chain" id="PRO_5007810587" evidence="13">
    <location>
        <begin position="42"/>
        <end position="723"/>
    </location>
</feature>
<evidence type="ECO:0000256" key="4">
    <source>
        <dbReference type="ARBA" id="ARBA00022452"/>
    </source>
</evidence>
<evidence type="ECO:0000313" key="16">
    <source>
        <dbReference type="EMBL" id="SAL42755.1"/>
    </source>
</evidence>
<evidence type="ECO:0000256" key="2">
    <source>
        <dbReference type="ARBA" id="ARBA00009810"/>
    </source>
</evidence>
<evidence type="ECO:0000256" key="6">
    <source>
        <dbReference type="ARBA" id="ARBA00023077"/>
    </source>
</evidence>
<dbReference type="OrthoDB" id="127311at2"/>
<evidence type="ECO:0000256" key="1">
    <source>
        <dbReference type="ARBA" id="ARBA00004571"/>
    </source>
</evidence>
<keyword evidence="4 10" id="KW-1134">Transmembrane beta strand</keyword>
<evidence type="ECO:0000256" key="3">
    <source>
        <dbReference type="ARBA" id="ARBA00022448"/>
    </source>
</evidence>
<feature type="signal peptide" evidence="13">
    <location>
        <begin position="1"/>
        <end position="41"/>
    </location>
</feature>
<dbReference type="Pfam" id="PF00593">
    <property type="entry name" value="TonB_dep_Rec_b-barrel"/>
    <property type="match status" value="1"/>
</dbReference>
<dbReference type="RefSeq" id="WP_075643322.1">
    <property type="nucleotide sequence ID" value="NZ_FCOC02000016.1"/>
</dbReference>
<sequence length="723" mass="78975">MGRDWNSAHSSRRSRCGYQSRRPKRTALAVLCVLSASPVFADETTSTLPPVVVNDTNSIDTAPLATPTRTGSRLGLSSLDTPASVETVTAKQITERGDQSVSDAVTRATGFVSDGSPGNGGTALSVRGFSGQESVMTLYDGTRLYPGAGTMTYPFDTWSVDRIEVLRGPASVLYGEGAIGGVVNVVPKQPQRDHATTVQLGIGTEGQKHVAFDTTGALGAMLSYRFYVSDNRSNGWVDRGESHTTALGGALKLDVSPRLSFTLDYDYGRQRPATYLGTPVNDGALDTSLRYKNYNVGNPLIAYMDQSTRLSGIYHATDGITIRDQLYYLTTNRHYRDSESYLLDPSTREITRSDYIEIIHHERQIGNRLDATFDGNAMGHANRFVIGAEANQITFQRDSNTPFDGSSLVNADSFDPGVFASSDPTVPEFYTRTRQAALFAEDRFELTPRVSVVGGARYDYVDFWRQQLGNGSTFSKTLSNAGWRLGLVYQLTPSMSVYGQYTRGADSVGSLITMSQAQTAFKLATGQQLEAGVKQDIMNGRGFWTLALYQIVKKNLLSQDPINPAIQQQVGEQSSRGIEWSGAFKLGWGFSIEANAALLRARYDDFNETVNGVAVSRAGNVPLNIPEQTANLWLTYRPAADWVIGSGLRYVGRRYGDNANSVDVPSYTVFDLSAQWQATRQVNVALYLRNLANRAYAVTSANNGTQWLLGPARSAEVVATMNF</sequence>
<organism evidence="16 17">
    <name type="scientific">Caballeronia sordidicola</name>
    <name type="common">Burkholderia sordidicola</name>
    <dbReference type="NCBI Taxonomy" id="196367"/>
    <lineage>
        <taxon>Bacteria</taxon>
        <taxon>Pseudomonadati</taxon>
        <taxon>Pseudomonadota</taxon>
        <taxon>Betaproteobacteria</taxon>
        <taxon>Burkholderiales</taxon>
        <taxon>Burkholderiaceae</taxon>
        <taxon>Caballeronia</taxon>
    </lineage>
</organism>
<dbReference type="Gene3D" id="2.40.170.20">
    <property type="entry name" value="TonB-dependent receptor, beta-barrel domain"/>
    <property type="match status" value="1"/>
</dbReference>
<evidence type="ECO:0000259" key="14">
    <source>
        <dbReference type="Pfam" id="PF00593"/>
    </source>
</evidence>
<evidence type="ECO:0000256" key="7">
    <source>
        <dbReference type="ARBA" id="ARBA00023136"/>
    </source>
</evidence>
<proteinExistence type="inferred from homology"/>
<dbReference type="PANTHER" id="PTHR32552:SF84">
    <property type="entry name" value="TONB-DEPENDENT RECEPTOR-RELATED"/>
    <property type="match status" value="1"/>
</dbReference>
<dbReference type="GO" id="GO:0038023">
    <property type="term" value="F:signaling receptor activity"/>
    <property type="evidence" value="ECO:0007669"/>
    <property type="project" value="InterPro"/>
</dbReference>
<reference evidence="16 17" key="1">
    <citation type="submission" date="2016-01" db="EMBL/GenBank/DDBJ databases">
        <authorList>
            <person name="Oliw E.H."/>
        </authorList>
    </citation>
    <scope>NUCLEOTIDE SEQUENCE [LARGE SCALE GENOMIC DNA]</scope>
    <source>
        <strain evidence="16">LMG 22029</strain>
    </source>
</reference>
<dbReference type="Pfam" id="PF07715">
    <property type="entry name" value="Plug"/>
    <property type="match status" value="1"/>
</dbReference>
<keyword evidence="9 10" id="KW-0998">Cell outer membrane</keyword>
<accession>A0A158HEJ3</accession>
<dbReference type="SUPFAM" id="SSF56935">
    <property type="entry name" value="Porins"/>
    <property type="match status" value="1"/>
</dbReference>
<dbReference type="InterPro" id="IPR037066">
    <property type="entry name" value="Plug_dom_sf"/>
</dbReference>
<feature type="region of interest" description="Disordered" evidence="12">
    <location>
        <begin position="1"/>
        <end position="20"/>
    </location>
</feature>
<evidence type="ECO:0000256" key="5">
    <source>
        <dbReference type="ARBA" id="ARBA00022692"/>
    </source>
</evidence>
<dbReference type="InterPro" id="IPR012910">
    <property type="entry name" value="Plug_dom"/>
</dbReference>
<feature type="compositionally biased region" description="Basic residues" evidence="12">
    <location>
        <begin position="10"/>
        <end position="20"/>
    </location>
</feature>
<keyword evidence="8 16" id="KW-0675">Receptor</keyword>
<protein>
    <submittedName>
        <fullName evidence="16">TonB-dependent receptor</fullName>
    </submittedName>
</protein>
<keyword evidence="3 10" id="KW-0813">Transport</keyword>
<dbReference type="EMBL" id="FCOC02000016">
    <property type="protein sequence ID" value="SAL42755.1"/>
    <property type="molecule type" value="Genomic_DNA"/>
</dbReference>
<dbReference type="Gene3D" id="2.170.130.10">
    <property type="entry name" value="TonB-dependent receptor, plug domain"/>
    <property type="match status" value="1"/>
</dbReference>
<evidence type="ECO:0000256" key="11">
    <source>
        <dbReference type="RuleBase" id="RU003357"/>
    </source>
</evidence>
<dbReference type="InterPro" id="IPR000531">
    <property type="entry name" value="Beta-barrel_TonB"/>
</dbReference>
<evidence type="ECO:0000256" key="9">
    <source>
        <dbReference type="ARBA" id="ARBA00023237"/>
    </source>
</evidence>
<evidence type="ECO:0000256" key="13">
    <source>
        <dbReference type="SAM" id="SignalP"/>
    </source>
</evidence>
<dbReference type="InterPro" id="IPR036942">
    <property type="entry name" value="Beta-barrel_TonB_sf"/>
</dbReference>
<keyword evidence="7 10" id="KW-0472">Membrane</keyword>
<evidence type="ECO:0000259" key="15">
    <source>
        <dbReference type="Pfam" id="PF07715"/>
    </source>
</evidence>
<dbReference type="GO" id="GO:0015891">
    <property type="term" value="P:siderophore transport"/>
    <property type="evidence" value="ECO:0007669"/>
    <property type="project" value="InterPro"/>
</dbReference>
<evidence type="ECO:0000256" key="12">
    <source>
        <dbReference type="SAM" id="MobiDB-lite"/>
    </source>
</evidence>
<keyword evidence="5 10" id="KW-0812">Transmembrane</keyword>